<dbReference type="Gene3D" id="3.40.50.1820">
    <property type="entry name" value="alpha/beta hydrolase"/>
    <property type="match status" value="1"/>
</dbReference>
<evidence type="ECO:0000259" key="1">
    <source>
        <dbReference type="Pfam" id="PF20408"/>
    </source>
</evidence>
<dbReference type="PANTHER" id="PTHR42103:SF2">
    <property type="entry name" value="AB HYDROLASE-1 DOMAIN-CONTAINING PROTEIN"/>
    <property type="match status" value="1"/>
</dbReference>
<dbReference type="OrthoDB" id="10260961at2759"/>
<keyword evidence="2" id="KW-0378">Hydrolase</keyword>
<name>A0A316U4B7_9BASI</name>
<dbReference type="InterPro" id="IPR029058">
    <property type="entry name" value="AB_hydrolase_fold"/>
</dbReference>
<dbReference type="InterPro" id="IPR046879">
    <property type="entry name" value="KANL3/Tex30_Abhydrolase"/>
</dbReference>
<keyword evidence="3" id="KW-1185">Reference proteome</keyword>
<proteinExistence type="predicted"/>
<feature type="domain" description="KANL3/Tex30 alpha/beta hydrolase-like" evidence="1">
    <location>
        <begin position="33"/>
        <end position="224"/>
    </location>
</feature>
<dbReference type="Pfam" id="PF20408">
    <property type="entry name" value="Abhydrolase_11"/>
    <property type="match status" value="1"/>
</dbReference>
<dbReference type="EMBL" id="KZ819332">
    <property type="protein sequence ID" value="PWN19321.1"/>
    <property type="molecule type" value="Genomic_DNA"/>
</dbReference>
<evidence type="ECO:0000313" key="2">
    <source>
        <dbReference type="EMBL" id="PWN19321.1"/>
    </source>
</evidence>
<dbReference type="GO" id="GO:0016787">
    <property type="term" value="F:hydrolase activity"/>
    <property type="evidence" value="ECO:0007669"/>
    <property type="project" value="UniProtKB-KW"/>
</dbReference>
<sequence length="238" mass="26409">MSTTLPSSSLDVVLEARIREPEGAWVQPRGLAILAHRGSMSDHVISSVSRLLSELGFRTVRFNSRGVGASQGKGSWTGETEAADYLAVTKTSIADFSQAYPAAKDCQLLIGYSAGAMYASAVLQPTLSPMFDSARLCLFVSYPLDKLWALSAFGTRKWTRRMEQIAQSKDHRTLLIQGTEDQFTNHTNYEKWCGRLATVSETNHLHMVTVEGADHFWRTREHLGGLIEAIRTWADTVK</sequence>
<dbReference type="SUPFAM" id="SSF53474">
    <property type="entry name" value="alpha/beta-Hydrolases"/>
    <property type="match status" value="1"/>
</dbReference>
<dbReference type="STRING" id="1684307.A0A316U4B7"/>
<gene>
    <name evidence="2" type="ORF">BCV69DRAFT_51326</name>
</gene>
<dbReference type="PANTHER" id="PTHR42103">
    <property type="entry name" value="ALPHA/BETA-HYDROLASES SUPERFAMILY PROTEIN"/>
    <property type="match status" value="1"/>
</dbReference>
<dbReference type="AlphaFoldDB" id="A0A316U4B7"/>
<protein>
    <submittedName>
        <fullName evidence="2">Alpha/beta-hydrolase</fullName>
    </submittedName>
</protein>
<dbReference type="RefSeq" id="XP_025346481.1">
    <property type="nucleotide sequence ID" value="XM_025495340.1"/>
</dbReference>
<dbReference type="GeneID" id="37017074"/>
<organism evidence="2 3">
    <name type="scientific">Pseudomicrostroma glucosiphilum</name>
    <dbReference type="NCBI Taxonomy" id="1684307"/>
    <lineage>
        <taxon>Eukaryota</taxon>
        <taxon>Fungi</taxon>
        <taxon>Dikarya</taxon>
        <taxon>Basidiomycota</taxon>
        <taxon>Ustilaginomycotina</taxon>
        <taxon>Exobasidiomycetes</taxon>
        <taxon>Microstromatales</taxon>
        <taxon>Microstromatales incertae sedis</taxon>
        <taxon>Pseudomicrostroma</taxon>
    </lineage>
</organism>
<accession>A0A316U4B7</accession>
<evidence type="ECO:0000313" key="3">
    <source>
        <dbReference type="Proteomes" id="UP000245942"/>
    </source>
</evidence>
<dbReference type="Proteomes" id="UP000245942">
    <property type="component" value="Unassembled WGS sequence"/>
</dbReference>
<reference evidence="2 3" key="1">
    <citation type="journal article" date="2018" name="Mol. Biol. Evol.">
        <title>Broad Genomic Sampling Reveals a Smut Pathogenic Ancestry of the Fungal Clade Ustilaginomycotina.</title>
        <authorList>
            <person name="Kijpornyongpan T."/>
            <person name="Mondo S.J."/>
            <person name="Barry K."/>
            <person name="Sandor L."/>
            <person name="Lee J."/>
            <person name="Lipzen A."/>
            <person name="Pangilinan J."/>
            <person name="LaButti K."/>
            <person name="Hainaut M."/>
            <person name="Henrissat B."/>
            <person name="Grigoriev I.V."/>
            <person name="Spatafora J.W."/>
            <person name="Aime M.C."/>
        </authorList>
    </citation>
    <scope>NUCLEOTIDE SEQUENCE [LARGE SCALE GENOMIC DNA]</scope>
    <source>
        <strain evidence="2 3">MCA 4718</strain>
    </source>
</reference>